<sequence>MASLFGAGVAMAAPAQAASCTYDHVCLYSDSNFTGYKRDDYNSRHNWGIIYYDGTSVVPLYRYDNAILNVSSVDNWDPDTGVSVFYNSGQVGPCFRVVAYGTASNMASVILSSGKQANDVMNSHNFSEQCAGNSYNF</sequence>
<keyword evidence="1" id="KW-0732">Signal</keyword>
<dbReference type="EMBL" id="CP109546">
    <property type="protein sequence ID" value="WTZ13419.1"/>
    <property type="molecule type" value="Genomic_DNA"/>
</dbReference>
<accession>A0AAU3I8F4</accession>
<name>A0AAU3I8F4_9ACTN</name>
<protein>
    <recommendedName>
        <fullName evidence="3">Peptidase inhibitor family I36</fullName>
    </recommendedName>
</protein>
<evidence type="ECO:0008006" key="3">
    <source>
        <dbReference type="Google" id="ProtNLM"/>
    </source>
</evidence>
<feature type="signal peptide" evidence="1">
    <location>
        <begin position="1"/>
        <end position="17"/>
    </location>
</feature>
<proteinExistence type="predicted"/>
<gene>
    <name evidence="2" type="ORF">OG699_38905</name>
</gene>
<evidence type="ECO:0000313" key="2">
    <source>
        <dbReference type="EMBL" id="WTZ13419.1"/>
    </source>
</evidence>
<feature type="chain" id="PRO_5043659697" description="Peptidase inhibitor family I36" evidence="1">
    <location>
        <begin position="18"/>
        <end position="137"/>
    </location>
</feature>
<evidence type="ECO:0000256" key="1">
    <source>
        <dbReference type="SAM" id="SignalP"/>
    </source>
</evidence>
<dbReference type="AlphaFoldDB" id="A0AAU3I8F4"/>
<reference evidence="2" key="1">
    <citation type="submission" date="2022-10" db="EMBL/GenBank/DDBJ databases">
        <title>The complete genomes of actinobacterial strains from the NBC collection.</title>
        <authorList>
            <person name="Joergensen T.S."/>
            <person name="Alvarez Arevalo M."/>
            <person name="Sterndorff E.B."/>
            <person name="Faurdal D."/>
            <person name="Vuksanovic O."/>
            <person name="Mourched A.-S."/>
            <person name="Charusanti P."/>
            <person name="Shaw S."/>
            <person name="Blin K."/>
            <person name="Weber T."/>
        </authorList>
    </citation>
    <scope>NUCLEOTIDE SEQUENCE</scope>
    <source>
        <strain evidence="2">NBC_01393</strain>
    </source>
</reference>
<organism evidence="2">
    <name type="scientific">Streptomyces sp. NBC_01393</name>
    <dbReference type="NCBI Taxonomy" id="2903851"/>
    <lineage>
        <taxon>Bacteria</taxon>
        <taxon>Bacillati</taxon>
        <taxon>Actinomycetota</taxon>
        <taxon>Actinomycetes</taxon>
        <taxon>Kitasatosporales</taxon>
        <taxon>Streptomycetaceae</taxon>
        <taxon>Streptomyces</taxon>
    </lineage>
</organism>